<feature type="compositionally biased region" description="Polar residues" evidence="1">
    <location>
        <begin position="369"/>
        <end position="388"/>
    </location>
</feature>
<evidence type="ECO:0000313" key="5">
    <source>
        <dbReference type="Proteomes" id="UP000095087"/>
    </source>
</evidence>
<dbReference type="OrthoDB" id="9785345at2"/>
<dbReference type="STRING" id="1177755.A7A08_02033"/>
<dbReference type="InterPro" id="IPR011105">
    <property type="entry name" value="Cell_wall_hydrolase_SleB"/>
</dbReference>
<evidence type="ECO:0000313" key="4">
    <source>
        <dbReference type="EMBL" id="ODA67286.1"/>
    </source>
</evidence>
<dbReference type="PATRIC" id="fig|1177755.3.peg.2040"/>
<feature type="transmembrane region" description="Helical" evidence="2">
    <location>
        <begin position="12"/>
        <end position="34"/>
    </location>
</feature>
<dbReference type="RefSeq" id="WP_083226636.1">
    <property type="nucleotide sequence ID" value="NZ_MASI01000004.1"/>
</dbReference>
<gene>
    <name evidence="4" type="ORF">A7A08_02033</name>
</gene>
<dbReference type="InterPro" id="IPR042047">
    <property type="entry name" value="SleB_dom1"/>
</dbReference>
<feature type="domain" description="Cell wall hydrolase SleB" evidence="3">
    <location>
        <begin position="223"/>
        <end position="332"/>
    </location>
</feature>
<protein>
    <submittedName>
        <fullName evidence="4">Spore cortex-lytic enzyme</fullName>
    </submittedName>
</protein>
<feature type="region of interest" description="Disordered" evidence="1">
    <location>
        <begin position="369"/>
        <end position="404"/>
    </location>
</feature>
<evidence type="ECO:0000256" key="2">
    <source>
        <dbReference type="SAM" id="Phobius"/>
    </source>
</evidence>
<accession>A0A1E2RYH1</accession>
<keyword evidence="5" id="KW-1185">Reference proteome</keyword>
<evidence type="ECO:0000256" key="1">
    <source>
        <dbReference type="SAM" id="MobiDB-lite"/>
    </source>
</evidence>
<organism evidence="4 5">
    <name type="scientific">Methyloligella halotolerans</name>
    <dbReference type="NCBI Taxonomy" id="1177755"/>
    <lineage>
        <taxon>Bacteria</taxon>
        <taxon>Pseudomonadati</taxon>
        <taxon>Pseudomonadota</taxon>
        <taxon>Alphaproteobacteria</taxon>
        <taxon>Hyphomicrobiales</taxon>
        <taxon>Hyphomicrobiaceae</taxon>
        <taxon>Methyloligella</taxon>
    </lineage>
</organism>
<evidence type="ECO:0000259" key="3">
    <source>
        <dbReference type="Pfam" id="PF07486"/>
    </source>
</evidence>
<sequence>MSERSCGGKKRAVLPVVLGALAGIPLLGLAYVAAVPGNMVAFQIELLLSGKGSVKALTNAITDEAKRPEPLAPEAMALFRSFGKGPRADQYLEVVTTTYAPKKPIVAALLTGDGGLKSGALVNTDAITRSAKADRLNQTFSQVALKGPLSDGRGTDIFMRPTLDEEEFAFGRSYDGMALLQWAVLKPLEEKEEGVSYKGETEAEFRARERRCLATAIYFEARGEPVRGQLAVAQVVMNRVRSPKFPDTVCGVVYQGQFKKGCQFSFTCDGKSDNPDDDDEWTLAQELAEQVTTDQVWLPEVDYSTFYHANYVRPRWARSMNKIDKIGAHIFYKKRHEEPYVVTVPHGDVQVASDEEINSVFTPSLVHQASATPTTSSPNISLVSSSGGAPNATPATGLGFSASE</sequence>
<dbReference type="GO" id="GO:0016787">
    <property type="term" value="F:hydrolase activity"/>
    <property type="evidence" value="ECO:0007669"/>
    <property type="project" value="InterPro"/>
</dbReference>
<keyword evidence="2" id="KW-1133">Transmembrane helix</keyword>
<dbReference type="AlphaFoldDB" id="A0A1E2RYH1"/>
<proteinExistence type="predicted"/>
<dbReference type="Pfam" id="PF07486">
    <property type="entry name" value="Hydrolase_2"/>
    <property type="match status" value="1"/>
</dbReference>
<name>A0A1E2RYH1_9HYPH</name>
<keyword evidence="2" id="KW-0472">Membrane</keyword>
<reference evidence="4 5" key="1">
    <citation type="submission" date="2016-07" db="EMBL/GenBank/DDBJ databases">
        <title>Draft genome sequence of Methyloligella halotolerans C2T (VKM B-2706T=CCUG 61687T=DSM 25045T), a halotolerant polyhydroxybutyrate accumulating methylotroph.</title>
        <authorList>
            <person name="Vasilenko O.V."/>
            <person name="Doronina N.V."/>
            <person name="Poroshina M.N."/>
            <person name="Tarlachkov S.V."/>
            <person name="Trotsenko Y.A."/>
        </authorList>
    </citation>
    <scope>NUCLEOTIDE SEQUENCE [LARGE SCALE GENOMIC DNA]</scope>
    <source>
        <strain evidence="4 5">VKM B-2706</strain>
    </source>
</reference>
<dbReference type="Proteomes" id="UP000095087">
    <property type="component" value="Unassembled WGS sequence"/>
</dbReference>
<dbReference type="Gene3D" id="1.10.10.2520">
    <property type="entry name" value="Cell wall hydrolase SleB, domain 1"/>
    <property type="match status" value="1"/>
</dbReference>
<keyword evidence="2" id="KW-0812">Transmembrane</keyword>
<comment type="caution">
    <text evidence="4">The sequence shown here is derived from an EMBL/GenBank/DDBJ whole genome shotgun (WGS) entry which is preliminary data.</text>
</comment>
<dbReference type="EMBL" id="MASI01000004">
    <property type="protein sequence ID" value="ODA67286.1"/>
    <property type="molecule type" value="Genomic_DNA"/>
</dbReference>